<dbReference type="GO" id="GO:0016829">
    <property type="term" value="F:lyase activity"/>
    <property type="evidence" value="ECO:0007669"/>
    <property type="project" value="UniProtKB-KW"/>
</dbReference>
<sequence>MRTLVFLFGDQLCRDISALSGFDPASDVVAMAEVDEETRYVPHHKQKIAFVLSAMRHFAEALAAESIAVDYRRLDDPAPAACLTAALEAAIARHRPDRIVVTEPGEWRVLALVQTWPQRFGLPVEIRGDDRFFCTRRDFAAWAAGRKDYRMEFFYRAMRRRTGLLMEGEAPAGGRWNFDAENRRPLPPGLRPPERRRFAPDATTRAVLDLVERRFGDHFGDLEPFGWAVTRDDALAALEHFIAEVLPGFGDHQDAMKSGAPFLFHAVLSPYLNVGLLGAREVCARAEAAWRTGAAPLNAVEGFVRQVLGWREYVRGLYWLMMPDYAASNRLGATRPLPGFYWSGETPMRCLAEAIADTRRHGYSHHIQRLMVTGNFALLTGVAPAEIEAWYLAVYVDAFEWVELPNVHGMAIFADGGLMASKPYAASGAYIDRMSDYCGGCRYDPAVKTGPRACPFNLLYWHFLAEHRPVLGGNPRLAMPYRTLDRMSPGRRATITREAVAFLEALERPAEPGLFG</sequence>
<name>A0A7W9FQU3_9HYPH</name>
<reference evidence="2 3" key="1">
    <citation type="submission" date="2020-08" db="EMBL/GenBank/DDBJ databases">
        <title>Genomic Encyclopedia of Type Strains, Phase IV (KMG-IV): sequencing the most valuable type-strain genomes for metagenomic binning, comparative biology and taxonomic classification.</title>
        <authorList>
            <person name="Goeker M."/>
        </authorList>
    </citation>
    <scope>NUCLEOTIDE SEQUENCE [LARGE SCALE GENOMIC DNA]</scope>
    <source>
        <strain evidence="2 3">DSM 16268</strain>
    </source>
</reference>
<dbReference type="InterPro" id="IPR036134">
    <property type="entry name" value="Crypto/Photolyase_FAD-like_sf"/>
</dbReference>
<evidence type="ECO:0000313" key="2">
    <source>
        <dbReference type="EMBL" id="MBB5755130.1"/>
    </source>
</evidence>
<proteinExistence type="predicted"/>
<evidence type="ECO:0000256" key="1">
    <source>
        <dbReference type="SAM" id="MobiDB-lite"/>
    </source>
</evidence>
<feature type="region of interest" description="Disordered" evidence="1">
    <location>
        <begin position="176"/>
        <end position="196"/>
    </location>
</feature>
<dbReference type="PANTHER" id="PTHR38657:SF1">
    <property type="entry name" value="SLR1343 PROTEIN"/>
    <property type="match status" value="1"/>
</dbReference>
<organism evidence="2 3">
    <name type="scientific">Prosthecomicrobium pneumaticum</name>
    <dbReference type="NCBI Taxonomy" id="81895"/>
    <lineage>
        <taxon>Bacteria</taxon>
        <taxon>Pseudomonadati</taxon>
        <taxon>Pseudomonadota</taxon>
        <taxon>Alphaproteobacteria</taxon>
        <taxon>Hyphomicrobiales</taxon>
        <taxon>Kaistiaceae</taxon>
        <taxon>Prosthecomicrobium</taxon>
    </lineage>
</organism>
<dbReference type="RefSeq" id="WP_183858563.1">
    <property type="nucleotide sequence ID" value="NZ_JACHOO010000013.1"/>
</dbReference>
<dbReference type="Gene3D" id="3.40.50.620">
    <property type="entry name" value="HUPs"/>
    <property type="match status" value="1"/>
</dbReference>
<dbReference type="Gene3D" id="1.25.40.80">
    <property type="match status" value="1"/>
</dbReference>
<keyword evidence="3" id="KW-1185">Reference proteome</keyword>
<dbReference type="AlphaFoldDB" id="A0A7W9FQU3"/>
<dbReference type="InterPro" id="IPR014729">
    <property type="entry name" value="Rossmann-like_a/b/a_fold"/>
</dbReference>
<dbReference type="InterPro" id="IPR007357">
    <property type="entry name" value="PhrB-like"/>
</dbReference>
<protein>
    <submittedName>
        <fullName evidence="2">Deoxyribodipyrimidine photolyase-related protein</fullName>
    </submittedName>
</protein>
<keyword evidence="2" id="KW-0456">Lyase</keyword>
<evidence type="ECO:0000313" key="3">
    <source>
        <dbReference type="Proteomes" id="UP000523821"/>
    </source>
</evidence>
<dbReference type="Gene3D" id="1.10.579.10">
    <property type="entry name" value="DNA Cyclobutane Dipyrimidine Photolyase, subunit A, domain 3"/>
    <property type="match status" value="1"/>
</dbReference>
<dbReference type="Pfam" id="PF04244">
    <property type="entry name" value="DPRP"/>
    <property type="match status" value="1"/>
</dbReference>
<accession>A0A7W9FQU3</accession>
<gene>
    <name evidence="2" type="ORF">GGQ63_004229</name>
</gene>
<dbReference type="PANTHER" id="PTHR38657">
    <property type="entry name" value="SLR1343 PROTEIN"/>
    <property type="match status" value="1"/>
</dbReference>
<dbReference type="EMBL" id="JACHOO010000013">
    <property type="protein sequence ID" value="MBB5755130.1"/>
    <property type="molecule type" value="Genomic_DNA"/>
</dbReference>
<dbReference type="InterPro" id="IPR052551">
    <property type="entry name" value="UV-DNA_repair_photolyase"/>
</dbReference>
<dbReference type="SUPFAM" id="SSF48173">
    <property type="entry name" value="Cryptochrome/photolyase FAD-binding domain"/>
    <property type="match status" value="1"/>
</dbReference>
<dbReference type="Gene3D" id="1.10.10.1710">
    <property type="entry name" value="Deoxyribodipyrimidine photolyase-related"/>
    <property type="match status" value="1"/>
</dbReference>
<comment type="caution">
    <text evidence="2">The sequence shown here is derived from an EMBL/GenBank/DDBJ whole genome shotgun (WGS) entry which is preliminary data.</text>
</comment>
<dbReference type="Proteomes" id="UP000523821">
    <property type="component" value="Unassembled WGS sequence"/>
</dbReference>